<feature type="region of interest" description="Disordered" evidence="1">
    <location>
        <begin position="53"/>
        <end position="120"/>
    </location>
</feature>
<dbReference type="GO" id="GO:0033615">
    <property type="term" value="P:mitochondrial proton-transporting ATP synthase complex assembly"/>
    <property type="evidence" value="ECO:0007669"/>
    <property type="project" value="EnsemblFungi"/>
</dbReference>
<dbReference type="GO" id="GO:0046933">
    <property type="term" value="F:proton-transporting ATP synthase activity, rotational mechanism"/>
    <property type="evidence" value="ECO:0007669"/>
    <property type="project" value="EnsemblFungi"/>
</dbReference>
<dbReference type="AlphaFoldDB" id="A0A1Q3A0K3"/>
<reference evidence="2 3" key="1">
    <citation type="submission" date="2016-08" db="EMBL/GenBank/DDBJ databases">
        <title>Draft genome sequence of allopolyploid Zygosaccharomyces rouxii.</title>
        <authorList>
            <person name="Watanabe J."/>
            <person name="Uehara K."/>
            <person name="Mogi Y."/>
            <person name="Tsukioka Y."/>
        </authorList>
    </citation>
    <scope>NUCLEOTIDE SEQUENCE [LARGE SCALE GENOMIC DNA]</scope>
    <source>
        <strain evidence="2 3">NBRC 110957</strain>
    </source>
</reference>
<gene>
    <name evidence="2" type="ORF">ZYGR_0N06330</name>
</gene>
<dbReference type="Pfam" id="PF10775">
    <property type="entry name" value="ATP_sub_h"/>
    <property type="match status" value="1"/>
</dbReference>
<dbReference type="InterPro" id="IPR019711">
    <property type="entry name" value="ATP_synth_F0_suH"/>
</dbReference>
<evidence type="ECO:0000256" key="1">
    <source>
        <dbReference type="SAM" id="MobiDB-lite"/>
    </source>
</evidence>
<dbReference type="GO" id="GO:0016887">
    <property type="term" value="F:ATP hydrolysis activity"/>
    <property type="evidence" value="ECO:0007669"/>
    <property type="project" value="EnsemblFungi"/>
</dbReference>
<comment type="caution">
    <text evidence="2">The sequence shown here is derived from an EMBL/GenBank/DDBJ whole genome shotgun (WGS) entry which is preliminary data.</text>
</comment>
<dbReference type="GO" id="GO:0042407">
    <property type="term" value="P:cristae formation"/>
    <property type="evidence" value="ECO:0007669"/>
    <property type="project" value="EnsemblFungi"/>
</dbReference>
<dbReference type="PANTHER" id="PTHR28207:SF1">
    <property type="entry name" value="ATP SYNTHASE SUBUNIT H, MITOCHONDRIAL"/>
    <property type="match status" value="1"/>
</dbReference>
<dbReference type="EMBL" id="BDGX01000014">
    <property type="protein sequence ID" value="GAV49226.1"/>
    <property type="molecule type" value="Genomic_DNA"/>
</dbReference>
<proteinExistence type="predicted"/>
<dbReference type="eggNOG" id="ENOG502SDW5">
    <property type="taxonomic scope" value="Eukaryota"/>
</dbReference>
<dbReference type="GO" id="GO:0005743">
    <property type="term" value="C:mitochondrial inner membrane"/>
    <property type="evidence" value="ECO:0007669"/>
    <property type="project" value="EnsemblFungi"/>
</dbReference>
<sequence>MFRIAAQRIGLKSLRAAPQARLLSTTLTRQNALQELYLKELKNVKLSPLTAQDAEGSVKPWIEPSKPSIPELEAQGADALQAYKDEPVETSSEAVDGHAQEAVEEDWLVLEDAEEESSHH</sequence>
<name>A0A1Q3A0K3_ZYGRO</name>
<dbReference type="GO" id="GO:0045259">
    <property type="term" value="C:proton-transporting ATP synthase complex"/>
    <property type="evidence" value="ECO:0007669"/>
    <property type="project" value="EnsemblFungi"/>
</dbReference>
<dbReference type="Proteomes" id="UP000187013">
    <property type="component" value="Unassembled WGS sequence"/>
</dbReference>
<feature type="compositionally biased region" description="Acidic residues" evidence="1">
    <location>
        <begin position="102"/>
        <end position="120"/>
    </location>
</feature>
<dbReference type="OrthoDB" id="274752at2759"/>
<evidence type="ECO:0000313" key="3">
    <source>
        <dbReference type="Proteomes" id="UP000187013"/>
    </source>
</evidence>
<organism evidence="2 3">
    <name type="scientific">Zygosaccharomyces rouxii</name>
    <dbReference type="NCBI Taxonomy" id="4956"/>
    <lineage>
        <taxon>Eukaryota</taxon>
        <taxon>Fungi</taxon>
        <taxon>Dikarya</taxon>
        <taxon>Ascomycota</taxon>
        <taxon>Saccharomycotina</taxon>
        <taxon>Saccharomycetes</taxon>
        <taxon>Saccharomycetales</taxon>
        <taxon>Saccharomycetaceae</taxon>
        <taxon>Zygosaccharomyces</taxon>
    </lineage>
</organism>
<accession>A0A1Q3A0K3</accession>
<dbReference type="PANTHER" id="PTHR28207">
    <property type="entry name" value="ATP SYNTHASE SUBUNIT H, MITOCHONDRIAL"/>
    <property type="match status" value="1"/>
</dbReference>
<dbReference type="OMA" id="EGATRPW"/>
<protein>
    <submittedName>
        <fullName evidence="2">Uncharacterized protein</fullName>
    </submittedName>
</protein>
<evidence type="ECO:0000313" key="2">
    <source>
        <dbReference type="EMBL" id="GAV49226.1"/>
    </source>
</evidence>